<name>A0A1F5X0U0_9BACT</name>
<evidence type="ECO:0000313" key="2">
    <source>
        <dbReference type="EMBL" id="OGF81473.1"/>
    </source>
</evidence>
<keyword evidence="1" id="KW-0812">Transmembrane</keyword>
<gene>
    <name evidence="2" type="ORF">A2930_04485</name>
</gene>
<protein>
    <submittedName>
        <fullName evidence="2">Uncharacterized protein</fullName>
    </submittedName>
</protein>
<dbReference type="EMBL" id="MFID01000010">
    <property type="protein sequence ID" value="OGF81473.1"/>
    <property type="molecule type" value="Genomic_DNA"/>
</dbReference>
<dbReference type="STRING" id="1798351.A2930_04485"/>
<evidence type="ECO:0000256" key="1">
    <source>
        <dbReference type="SAM" id="Phobius"/>
    </source>
</evidence>
<proteinExistence type="predicted"/>
<feature type="transmembrane region" description="Helical" evidence="1">
    <location>
        <begin position="29"/>
        <end position="47"/>
    </location>
</feature>
<sequence>MSFILASVAVILLITGVSRASSIGEQAIFIWLSGILACICIAAAVYIENLKKQNKKPETEEDTEAP</sequence>
<dbReference type="Proteomes" id="UP000178114">
    <property type="component" value="Unassembled WGS sequence"/>
</dbReference>
<keyword evidence="1" id="KW-1133">Transmembrane helix</keyword>
<comment type="caution">
    <text evidence="2">The sequence shown here is derived from an EMBL/GenBank/DDBJ whole genome shotgun (WGS) entry which is preliminary data.</text>
</comment>
<evidence type="ECO:0000313" key="3">
    <source>
        <dbReference type="Proteomes" id="UP000178114"/>
    </source>
</evidence>
<keyword evidence="1" id="KW-0472">Membrane</keyword>
<reference evidence="2 3" key="1">
    <citation type="journal article" date="2016" name="Nat. Commun.">
        <title>Thousands of microbial genomes shed light on interconnected biogeochemical processes in an aquifer system.</title>
        <authorList>
            <person name="Anantharaman K."/>
            <person name="Brown C.T."/>
            <person name="Hug L.A."/>
            <person name="Sharon I."/>
            <person name="Castelle C.J."/>
            <person name="Probst A.J."/>
            <person name="Thomas B.C."/>
            <person name="Singh A."/>
            <person name="Wilkins M.J."/>
            <person name="Karaoz U."/>
            <person name="Brodie E.L."/>
            <person name="Williams K.H."/>
            <person name="Hubbard S.S."/>
            <person name="Banfield J.F."/>
        </authorList>
    </citation>
    <scope>NUCLEOTIDE SEQUENCE [LARGE SCALE GENOMIC DNA]</scope>
</reference>
<accession>A0A1F5X0U0</accession>
<dbReference type="AlphaFoldDB" id="A0A1F5X0U0"/>
<organism evidence="2 3">
    <name type="scientific">Candidatus Giovannonibacteria bacterium RIFCSPLOWO2_01_FULL_45_34</name>
    <dbReference type="NCBI Taxonomy" id="1798351"/>
    <lineage>
        <taxon>Bacteria</taxon>
        <taxon>Candidatus Giovannoniibacteriota</taxon>
    </lineage>
</organism>